<accession>A0A3S3NMK8</accession>
<name>A0A3S3NMK8_9MAGN</name>
<evidence type="ECO:0000313" key="3">
    <source>
        <dbReference type="Proteomes" id="UP000283530"/>
    </source>
</evidence>
<keyword evidence="3" id="KW-1185">Reference proteome</keyword>
<proteinExistence type="predicted"/>
<feature type="region of interest" description="Disordered" evidence="1">
    <location>
        <begin position="564"/>
        <end position="596"/>
    </location>
</feature>
<organism evidence="2 3">
    <name type="scientific">Cinnamomum micranthum f. kanehirae</name>
    <dbReference type="NCBI Taxonomy" id="337451"/>
    <lineage>
        <taxon>Eukaryota</taxon>
        <taxon>Viridiplantae</taxon>
        <taxon>Streptophyta</taxon>
        <taxon>Embryophyta</taxon>
        <taxon>Tracheophyta</taxon>
        <taxon>Spermatophyta</taxon>
        <taxon>Magnoliopsida</taxon>
        <taxon>Magnoliidae</taxon>
        <taxon>Laurales</taxon>
        <taxon>Lauraceae</taxon>
        <taxon>Cinnamomum</taxon>
    </lineage>
</organism>
<reference evidence="2 3" key="1">
    <citation type="journal article" date="2019" name="Nat. Plants">
        <title>Stout camphor tree genome fills gaps in understanding of flowering plant genome evolution.</title>
        <authorList>
            <person name="Chaw S.M."/>
            <person name="Liu Y.C."/>
            <person name="Wu Y.W."/>
            <person name="Wang H.Y."/>
            <person name="Lin C.I."/>
            <person name="Wu C.S."/>
            <person name="Ke H.M."/>
            <person name="Chang L.Y."/>
            <person name="Hsu C.Y."/>
            <person name="Yang H.T."/>
            <person name="Sudianto E."/>
            <person name="Hsu M.H."/>
            <person name="Wu K.P."/>
            <person name="Wang L.N."/>
            <person name="Leebens-Mack J.H."/>
            <person name="Tsai I.J."/>
        </authorList>
    </citation>
    <scope>NUCLEOTIDE SEQUENCE [LARGE SCALE GENOMIC DNA]</scope>
    <source>
        <strain evidence="3">cv. Chaw 1501</strain>
        <tissue evidence="2">Young leaves</tissue>
    </source>
</reference>
<feature type="compositionally biased region" description="Polar residues" evidence="1">
    <location>
        <begin position="922"/>
        <end position="946"/>
    </location>
</feature>
<evidence type="ECO:0000256" key="1">
    <source>
        <dbReference type="SAM" id="MobiDB-lite"/>
    </source>
</evidence>
<dbReference type="OrthoDB" id="1929441at2759"/>
<feature type="region of interest" description="Disordered" evidence="1">
    <location>
        <begin position="652"/>
        <end position="674"/>
    </location>
</feature>
<comment type="caution">
    <text evidence="2">The sequence shown here is derived from an EMBL/GenBank/DDBJ whole genome shotgun (WGS) entry which is preliminary data.</text>
</comment>
<evidence type="ECO:0000313" key="2">
    <source>
        <dbReference type="EMBL" id="RWR95083.1"/>
    </source>
</evidence>
<dbReference type="PANTHER" id="PTHR35767">
    <property type="entry name" value="HAPLESS PROTEIN"/>
    <property type="match status" value="1"/>
</dbReference>
<dbReference type="PANTHER" id="PTHR35767:SF1">
    <property type="entry name" value="HAPLESS PROTEIN"/>
    <property type="match status" value="1"/>
</dbReference>
<feature type="region of interest" description="Disordered" evidence="1">
    <location>
        <begin position="823"/>
        <end position="849"/>
    </location>
</feature>
<sequence length="1450" mass="157398">MLSIENPPEPSCFCKKSGLKDDGSAGDEFSLQGAADLVEPACLDENPLPQFSIRDYVFTARSKDIGASWPFSQPLLQLCLKHGVKDPLPPFEPPNLVRGSCHQKGVATSEHLNACVGSEKTLAETDSLDKEDAVLLDLQDSHTKHKHSQSLDQSVLDQGDNKLCRLSKSLGSNEAGGKGVIASSLTSHVKNNSNSTLANRLTSSLQETNSLSEASIEFEALEPPKAPNKTGSFCGPSEKKCRLIVKLGGVSESGRTEDIVSNSSALSESMASKVCPVCKTFTSTSNTTLNAHIDQCLAVESTCERVLTDLAKHRVKPRKKRLMVDIYLTAPNCTLEDLDRRNGTNWANDSKAPMPNGETGVESKRQRMSQLDVVDDADDDRAVYVDSKGTKLRILSKFNDTVAPTLGDDFTQRNHSNDTKKGKIFFIGKKKHLVPKCSKHMKVKPQSKNLCALRRYKNEIEASDEEYRMGNREKERSLSQLLKDQDPIKTGGSGTLRQWVCSKRSCLSKKFSDRDVHKCGDSLQLTKNNPSALGSFAKRNNILKFSRLSEDPAASLRSKRIDIPLNSTDDDERTLLRPPESNLDSAMEGASSPDGRMLKVVNYSGSGASSPRSRRVEIKNGTAQPATNLPENHPLSSKVRISSALRKDLLLGKPSFPLGPNKNSEKRKNSIFKRSKKDRCAVEISEKKRRLTSDVDVGYDQGQDSAEILGLCSVNENDIYTTHKVNYFENMVESEIEAITNEESYGRNKIIESEQESEEDVSTSDQEETVISKGLHSAAEYCSLDIASVYSEDGGSFHQYYKSEDEESAAEEVTEKAVGNNIVISGETPSSDGNSPAADADLQSPCLEGGNVGPAYQPILQVLPAIPRQFDDQSKSCIGEEGNKVRAITELEAGSLTETDPTVIQKLGASFPCPGEMDNEVQENSSVTSSGPHSIQNKHQQVDGDQSGSPSSANSAFSPPPMNSSDFRYMGQQSSSVGPFGIQDKVSLSFSDSNGEATFLDNAGFGMNSALPSTPSAKGAEKEVVDHENLKVATSVKVPMKIPDYQPCCCSLKESISRGAVLSYQELQLPGRKGVMTTMMVPPKGRQVTTSNPNIRPEICPSFSPCSSLGVGSNSMKDSSNAAMKLQICRDFGLSNPSSQTLPSPSSTGSPILRLMGKDLMVMSKDEDELTTLQKIPLAPPSDYPNAKYPTHLLGFSNGNVSNQDSFSFRRRSPDDSFLFGLDHPCYLPKNFGVGFSGGVRTVGDYKVVHQRPLQPPVNHQEQCPPGFVESTLQPGSKDGLDRQSQQKTLNRKPNSPLSYNVERLAVHRQRLNPVSASEDGNSMMREVIVIDDSPELEPNLSSVDANYSVGLRRNQPLPVDISPSPVLSSNSRTTKGFSCFPLQNTFSGELSGGPKPNFLTSCPGANARSSKQGGNAVEGLGILSPSPSILTSPSTGYLNPTLYYPSSLQ</sequence>
<protein>
    <recommendedName>
        <fullName evidence="4">Hapless 8</fullName>
    </recommendedName>
</protein>
<evidence type="ECO:0008006" key="4">
    <source>
        <dbReference type="Google" id="ProtNLM"/>
    </source>
</evidence>
<feature type="compositionally biased region" description="Low complexity" evidence="1">
    <location>
        <begin position="947"/>
        <end position="957"/>
    </location>
</feature>
<feature type="region of interest" description="Disordered" evidence="1">
    <location>
        <begin position="909"/>
        <end position="974"/>
    </location>
</feature>
<dbReference type="EMBL" id="QPKB01000011">
    <property type="protein sequence ID" value="RWR95083.1"/>
    <property type="molecule type" value="Genomic_DNA"/>
</dbReference>
<dbReference type="Gene3D" id="3.30.160.60">
    <property type="entry name" value="Classic Zinc Finger"/>
    <property type="match status" value="1"/>
</dbReference>
<dbReference type="Proteomes" id="UP000283530">
    <property type="component" value="Unassembled WGS sequence"/>
</dbReference>
<feature type="compositionally biased region" description="Polar residues" evidence="1">
    <location>
        <begin position="1283"/>
        <end position="1298"/>
    </location>
</feature>
<feature type="region of interest" description="Disordered" evidence="1">
    <location>
        <begin position="345"/>
        <end position="366"/>
    </location>
</feature>
<feature type="region of interest" description="Disordered" evidence="1">
    <location>
        <begin position="1256"/>
        <end position="1298"/>
    </location>
</feature>
<gene>
    <name evidence="2" type="ORF">CKAN_02440900</name>
</gene>